<accession>A0ACB7PRN4</accession>
<proteinExistence type="predicted"/>
<gene>
    <name evidence="1" type="ORF">F5144DRAFT_558180</name>
</gene>
<dbReference type="EMBL" id="JAGIZQ010000001">
    <property type="protein sequence ID" value="KAH6651032.1"/>
    <property type="molecule type" value="Genomic_DNA"/>
</dbReference>
<comment type="caution">
    <text evidence="1">The sequence shown here is derived from an EMBL/GenBank/DDBJ whole genome shotgun (WGS) entry which is preliminary data.</text>
</comment>
<reference evidence="1 2" key="1">
    <citation type="journal article" date="2021" name="Nat. Commun.">
        <title>Genetic determinants of endophytism in the Arabidopsis root mycobiome.</title>
        <authorList>
            <person name="Mesny F."/>
            <person name="Miyauchi S."/>
            <person name="Thiergart T."/>
            <person name="Pickel B."/>
            <person name="Atanasova L."/>
            <person name="Karlsson M."/>
            <person name="Huettel B."/>
            <person name="Barry K.W."/>
            <person name="Haridas S."/>
            <person name="Chen C."/>
            <person name="Bauer D."/>
            <person name="Andreopoulos W."/>
            <person name="Pangilinan J."/>
            <person name="LaButti K."/>
            <person name="Riley R."/>
            <person name="Lipzen A."/>
            <person name="Clum A."/>
            <person name="Drula E."/>
            <person name="Henrissat B."/>
            <person name="Kohler A."/>
            <person name="Grigoriev I.V."/>
            <person name="Martin F.M."/>
            <person name="Hacquard S."/>
        </authorList>
    </citation>
    <scope>NUCLEOTIDE SEQUENCE [LARGE SCALE GENOMIC DNA]</scope>
    <source>
        <strain evidence="1 2">MPI-SDFR-AT-0079</strain>
    </source>
</reference>
<evidence type="ECO:0000313" key="1">
    <source>
        <dbReference type="EMBL" id="KAH6651032.1"/>
    </source>
</evidence>
<sequence>MSTPSDTTTTIHRLTTGSTILLSSLTAGLNLSLSLFLIPRLLESPTPLMLQQWRRTYSRGHAIIPTAALAASAGYLYLGLGSGLGSRLYLVAAGLTVGIVPYTVAVMQVTNGRLMELGERVRVREEKREREEEEEVEAVTAVEVQEEEEEDEVVTVEEERSAKGLVDLWGVLNLGRAALLTAGAACGLAATL</sequence>
<organism evidence="1 2">
    <name type="scientific">Chaetomium tenue</name>
    <dbReference type="NCBI Taxonomy" id="1854479"/>
    <lineage>
        <taxon>Eukaryota</taxon>
        <taxon>Fungi</taxon>
        <taxon>Dikarya</taxon>
        <taxon>Ascomycota</taxon>
        <taxon>Pezizomycotina</taxon>
        <taxon>Sordariomycetes</taxon>
        <taxon>Sordariomycetidae</taxon>
        <taxon>Sordariales</taxon>
        <taxon>Chaetomiaceae</taxon>
        <taxon>Chaetomium</taxon>
    </lineage>
</organism>
<keyword evidence="2" id="KW-1185">Reference proteome</keyword>
<name>A0ACB7PRN4_9PEZI</name>
<dbReference type="Proteomes" id="UP000724584">
    <property type="component" value="Unassembled WGS sequence"/>
</dbReference>
<evidence type="ECO:0000313" key="2">
    <source>
        <dbReference type="Proteomes" id="UP000724584"/>
    </source>
</evidence>
<protein>
    <submittedName>
        <fullName evidence="1">Uncharacterized protein</fullName>
    </submittedName>
</protein>